<dbReference type="InterPro" id="IPR017853">
    <property type="entry name" value="GH"/>
</dbReference>
<accession>A0A202E8X2</accession>
<reference evidence="11 12" key="1">
    <citation type="submission" date="2017-02" db="EMBL/GenBank/DDBJ databases">
        <title>Natronthermophilus aegyptiacus gen. nov.,sp. nov., an aerobic, extremely halophilic alkalithermophilic archaeon isolated from the athalassohaline Wadi An Natrun, Egypt.</title>
        <authorList>
            <person name="Zhao B."/>
        </authorList>
    </citation>
    <scope>NUCLEOTIDE SEQUENCE [LARGE SCALE GENOMIC DNA]</scope>
    <source>
        <strain evidence="11 12">CGMCC 1.3597</strain>
    </source>
</reference>
<dbReference type="PANTHER" id="PTHR31490:SF88">
    <property type="entry name" value="BETA-XYLANASE"/>
    <property type="match status" value="1"/>
</dbReference>
<dbReference type="GO" id="GO:0031176">
    <property type="term" value="F:endo-1,4-beta-xylanase activity"/>
    <property type="evidence" value="ECO:0007669"/>
    <property type="project" value="UniProtKB-EC"/>
</dbReference>
<dbReference type="PRINTS" id="PR00134">
    <property type="entry name" value="GLHYDRLASE10"/>
</dbReference>
<dbReference type="InterPro" id="IPR044846">
    <property type="entry name" value="GH10"/>
</dbReference>
<comment type="caution">
    <text evidence="11">The sequence shown here is derived from an EMBL/GenBank/DDBJ whole genome shotgun (WGS) entry which is preliminary data.</text>
</comment>
<evidence type="ECO:0000256" key="6">
    <source>
        <dbReference type="ARBA" id="ARBA00022801"/>
    </source>
</evidence>
<feature type="domain" description="GH10" evidence="10">
    <location>
        <begin position="88"/>
        <end position="395"/>
    </location>
</feature>
<keyword evidence="7" id="KW-0119">Carbohydrate metabolism</keyword>
<dbReference type="Pfam" id="PF00331">
    <property type="entry name" value="Glyco_hydro_10"/>
    <property type="match status" value="1"/>
</dbReference>
<keyword evidence="6" id="KW-0378">Hydrolase</keyword>
<evidence type="ECO:0000256" key="9">
    <source>
        <dbReference type="ARBA" id="ARBA00023326"/>
    </source>
</evidence>
<dbReference type="AlphaFoldDB" id="A0A202E8X2"/>
<dbReference type="PROSITE" id="PS51760">
    <property type="entry name" value="GH10_2"/>
    <property type="match status" value="1"/>
</dbReference>
<keyword evidence="8" id="KW-0326">Glycosidase</keyword>
<dbReference type="SMART" id="SM00633">
    <property type="entry name" value="Glyco_10"/>
    <property type="match status" value="1"/>
</dbReference>
<evidence type="ECO:0000256" key="5">
    <source>
        <dbReference type="ARBA" id="ARBA00022729"/>
    </source>
</evidence>
<dbReference type="Gene3D" id="3.20.20.80">
    <property type="entry name" value="Glycosidases"/>
    <property type="match status" value="1"/>
</dbReference>
<dbReference type="EC" id="3.2.1.8" evidence="3"/>
<organism evidence="11 12">
    <name type="scientific">Natronolimnobius baerhuensis</name>
    <dbReference type="NCBI Taxonomy" id="253108"/>
    <lineage>
        <taxon>Archaea</taxon>
        <taxon>Methanobacteriati</taxon>
        <taxon>Methanobacteriota</taxon>
        <taxon>Stenosarchaea group</taxon>
        <taxon>Halobacteria</taxon>
        <taxon>Halobacteriales</taxon>
        <taxon>Natrialbaceae</taxon>
        <taxon>Natronolimnobius</taxon>
    </lineage>
</organism>
<evidence type="ECO:0000256" key="8">
    <source>
        <dbReference type="ARBA" id="ARBA00023295"/>
    </source>
</evidence>
<keyword evidence="9" id="KW-0624">Polysaccharide degradation</keyword>
<proteinExistence type="inferred from homology"/>
<evidence type="ECO:0000313" key="11">
    <source>
        <dbReference type="EMBL" id="OVE84692.1"/>
    </source>
</evidence>
<evidence type="ECO:0000313" key="12">
    <source>
        <dbReference type="Proteomes" id="UP000196084"/>
    </source>
</evidence>
<evidence type="ECO:0000256" key="7">
    <source>
        <dbReference type="ARBA" id="ARBA00023277"/>
    </source>
</evidence>
<gene>
    <name evidence="11" type="ORF">B2G88_09915</name>
</gene>
<protein>
    <recommendedName>
        <fullName evidence="3">endo-1,4-beta-xylanase</fullName>
        <ecNumber evidence="3">3.2.1.8</ecNumber>
    </recommendedName>
</protein>
<dbReference type="SUPFAM" id="SSF51445">
    <property type="entry name" value="(Trans)glycosidases"/>
    <property type="match status" value="1"/>
</dbReference>
<evidence type="ECO:0000256" key="1">
    <source>
        <dbReference type="ARBA" id="ARBA00000681"/>
    </source>
</evidence>
<dbReference type="InterPro" id="IPR001000">
    <property type="entry name" value="GH10_dom"/>
</dbReference>
<dbReference type="PANTHER" id="PTHR31490">
    <property type="entry name" value="GLYCOSYL HYDROLASE"/>
    <property type="match status" value="1"/>
</dbReference>
<evidence type="ECO:0000256" key="3">
    <source>
        <dbReference type="ARBA" id="ARBA00012590"/>
    </source>
</evidence>
<comment type="similarity">
    <text evidence="2">Belongs to the glycosyl hydrolase 10 (cellulase F) family.</text>
</comment>
<keyword evidence="5" id="KW-0732">Signal</keyword>
<dbReference type="EMBL" id="MWPH01000002">
    <property type="protein sequence ID" value="OVE84692.1"/>
    <property type="molecule type" value="Genomic_DNA"/>
</dbReference>
<name>A0A202E8X2_9EURY</name>
<keyword evidence="4" id="KW-0858">Xylan degradation</keyword>
<keyword evidence="12" id="KW-1185">Reference proteome</keyword>
<evidence type="ECO:0000256" key="4">
    <source>
        <dbReference type="ARBA" id="ARBA00022651"/>
    </source>
</evidence>
<sequence>MLRRPFLSAVGACSGLGIASALGLSSVDSVRATQDDEETDWEAAADERIEEHRTADLEVRVVDRNGDPIDGADVDVTMTEHDYGFGTAVNAGTLIEESEPGDEYREHIPELFNKAVMENQHKWRFFEDDPDLADEATEWVLDQDLELRGHACLWASVDSAAVPEDVVSAMGREWDDGGVTDPEEDPEHVLERATEHIETIMEHYGDDITEWDVVNEAVNEPGFIRTIDDVTRGFEGPTLAEWYQLADDIGSEHGVGIDVNDYNVLVGPNTGTRQFYQDQIEFLLEEDVDLDGVGLQCHFSRGNTLEPDQVMDGLDLYADYDADIRITEFDTEGGSWDDEEKGEYLHMFLKTVFSHPATTDFVMWGFWDGRHWYDDAPLFYEDWEPKPGYEYYTNLVFDEWWTDEDGQTDSGVYETQAFHGEYELTASYEGEDASTTATITDDDTIELELDNEAGEDSIPGFGVSAALAGLAGLAGYAWLRDGDAETA</sequence>
<comment type="catalytic activity">
    <reaction evidence="1">
        <text>Endohydrolysis of (1-&gt;4)-beta-D-xylosidic linkages in xylans.</text>
        <dbReference type="EC" id="3.2.1.8"/>
    </reaction>
</comment>
<dbReference type="GO" id="GO:0045493">
    <property type="term" value="P:xylan catabolic process"/>
    <property type="evidence" value="ECO:0007669"/>
    <property type="project" value="UniProtKB-KW"/>
</dbReference>
<dbReference type="Proteomes" id="UP000196084">
    <property type="component" value="Unassembled WGS sequence"/>
</dbReference>
<evidence type="ECO:0000259" key="10">
    <source>
        <dbReference type="PROSITE" id="PS51760"/>
    </source>
</evidence>
<evidence type="ECO:0000256" key="2">
    <source>
        <dbReference type="ARBA" id="ARBA00007495"/>
    </source>
</evidence>